<evidence type="ECO:0000256" key="1">
    <source>
        <dbReference type="SAM" id="Phobius"/>
    </source>
</evidence>
<feature type="transmembrane region" description="Helical" evidence="1">
    <location>
        <begin position="50"/>
        <end position="74"/>
    </location>
</feature>
<feature type="transmembrane region" description="Helical" evidence="1">
    <location>
        <begin position="120"/>
        <end position="143"/>
    </location>
</feature>
<gene>
    <name evidence="2" type="ORF">GOC74_06500</name>
</gene>
<dbReference type="EMBL" id="WOYG01000001">
    <property type="protein sequence ID" value="NLV09576.1"/>
    <property type="molecule type" value="Genomic_DNA"/>
</dbReference>
<protein>
    <submittedName>
        <fullName evidence="2">Uncharacterized protein</fullName>
    </submittedName>
</protein>
<reference evidence="2" key="1">
    <citation type="submission" date="2019-12" db="EMBL/GenBank/DDBJ databases">
        <title>Whole-genome sequence of Halomicrobium mukohataei pws1.</title>
        <authorList>
            <person name="Verma D.K."/>
            <person name="Gopal K."/>
            <person name="Prasad E.S."/>
        </authorList>
    </citation>
    <scope>NUCLEOTIDE SEQUENCE</scope>
    <source>
        <strain evidence="2">Pws1</strain>
    </source>
</reference>
<organism evidence="2 3">
    <name type="scientific">Halomicrobium mukohataei</name>
    <dbReference type="NCBI Taxonomy" id="57705"/>
    <lineage>
        <taxon>Archaea</taxon>
        <taxon>Methanobacteriati</taxon>
        <taxon>Methanobacteriota</taxon>
        <taxon>Stenosarchaea group</taxon>
        <taxon>Halobacteria</taxon>
        <taxon>Halobacteriales</taxon>
        <taxon>Haloarculaceae</taxon>
        <taxon>Halomicrobium</taxon>
    </lineage>
</organism>
<name>A0A847UAP3_9EURY</name>
<keyword evidence="1" id="KW-1133">Transmembrane helix</keyword>
<feature type="transmembrane region" description="Helical" evidence="1">
    <location>
        <begin position="260"/>
        <end position="279"/>
    </location>
</feature>
<accession>A0A847UAP3</accession>
<dbReference type="AlphaFoldDB" id="A0A847UAP3"/>
<comment type="caution">
    <text evidence="2">The sequence shown here is derived from an EMBL/GenBank/DDBJ whole genome shotgun (WGS) entry which is preliminary data.</text>
</comment>
<evidence type="ECO:0000313" key="3">
    <source>
        <dbReference type="Proteomes" id="UP000608662"/>
    </source>
</evidence>
<feature type="transmembrane region" description="Helical" evidence="1">
    <location>
        <begin position="95"/>
        <end position="114"/>
    </location>
</feature>
<dbReference type="OrthoDB" id="275571at2157"/>
<keyword evidence="1" id="KW-0812">Transmembrane</keyword>
<feature type="transmembrane region" description="Helical" evidence="1">
    <location>
        <begin position="228"/>
        <end position="254"/>
    </location>
</feature>
<dbReference type="RefSeq" id="WP_170093407.1">
    <property type="nucleotide sequence ID" value="NZ_WOYG01000001.1"/>
</dbReference>
<sequence length="292" mass="31204">MPTESPPSERRQSLVAALQWGLCCSFVVDSAASAVRNYYRATSEAFLPPQWVFVLQLATFPALLVGGVAGYWWLRTDRGITTTDAHQRRIRFTGALFAGWALAIVPTLLYQSVLGDGLYTVPWFLLPSLTSLFVLLIADVLGYRTDPGWYEQYRNALLGAVQGALVGLCLGLVGFAIYTEYLLRSPARNVSVDAGPATIGLAVAGAAVCAGLNARYDGGDRASEFVTLLVLSVFGLSLATVPALFVLSAVGIPFGAAGGLVYPGLSTVCALLLATILAYRVRTNVYRRLTGQ</sequence>
<keyword evidence="1" id="KW-0472">Membrane</keyword>
<evidence type="ECO:0000313" key="2">
    <source>
        <dbReference type="EMBL" id="NLV09576.1"/>
    </source>
</evidence>
<feature type="transmembrane region" description="Helical" evidence="1">
    <location>
        <begin position="155"/>
        <end position="177"/>
    </location>
</feature>
<feature type="transmembrane region" description="Helical" evidence="1">
    <location>
        <begin position="197"/>
        <end position="216"/>
    </location>
</feature>
<proteinExistence type="predicted"/>
<dbReference type="Proteomes" id="UP000608662">
    <property type="component" value="Unassembled WGS sequence"/>
</dbReference>